<evidence type="ECO:0000256" key="1">
    <source>
        <dbReference type="ARBA" id="ARBA00023015"/>
    </source>
</evidence>
<evidence type="ECO:0000313" key="6">
    <source>
        <dbReference type="Proteomes" id="UP000244896"/>
    </source>
</evidence>
<accession>A0A2U8E562</accession>
<dbReference type="Gene3D" id="1.10.10.60">
    <property type="entry name" value="Homeodomain-like"/>
    <property type="match status" value="2"/>
</dbReference>
<dbReference type="PROSITE" id="PS01124">
    <property type="entry name" value="HTH_ARAC_FAMILY_2"/>
    <property type="match status" value="1"/>
</dbReference>
<dbReference type="InterPro" id="IPR008920">
    <property type="entry name" value="TF_FadR/GntR_C"/>
</dbReference>
<organism evidence="5 6">
    <name type="scientific">Ereboglobus luteus</name>
    <dbReference type="NCBI Taxonomy" id="1796921"/>
    <lineage>
        <taxon>Bacteria</taxon>
        <taxon>Pseudomonadati</taxon>
        <taxon>Verrucomicrobiota</taxon>
        <taxon>Opitutia</taxon>
        <taxon>Opitutales</taxon>
        <taxon>Opitutaceae</taxon>
        <taxon>Ereboglobus</taxon>
    </lineage>
</organism>
<dbReference type="InterPro" id="IPR011711">
    <property type="entry name" value="GntR_C"/>
</dbReference>
<dbReference type="RefSeq" id="WP_108825766.1">
    <property type="nucleotide sequence ID" value="NZ_CP023004.1"/>
</dbReference>
<dbReference type="PROSITE" id="PS00041">
    <property type="entry name" value="HTH_ARAC_FAMILY_1"/>
    <property type="match status" value="1"/>
</dbReference>
<dbReference type="SMART" id="SM00342">
    <property type="entry name" value="HTH_ARAC"/>
    <property type="match status" value="1"/>
</dbReference>
<dbReference type="Pfam" id="PF07729">
    <property type="entry name" value="FCD"/>
    <property type="match status" value="1"/>
</dbReference>
<name>A0A2U8E562_9BACT</name>
<dbReference type="InterPro" id="IPR018062">
    <property type="entry name" value="HTH_AraC-typ_CS"/>
</dbReference>
<dbReference type="PANTHER" id="PTHR43280">
    <property type="entry name" value="ARAC-FAMILY TRANSCRIPTIONAL REGULATOR"/>
    <property type="match status" value="1"/>
</dbReference>
<dbReference type="KEGG" id="elut:CKA38_12460"/>
<dbReference type="AlphaFoldDB" id="A0A2U8E562"/>
<keyword evidence="3" id="KW-0804">Transcription</keyword>
<protein>
    <recommendedName>
        <fullName evidence="4">HTH araC/xylS-type domain-containing protein</fullName>
    </recommendedName>
</protein>
<proteinExistence type="predicted"/>
<dbReference type="GO" id="GO:0043565">
    <property type="term" value="F:sequence-specific DNA binding"/>
    <property type="evidence" value="ECO:0007669"/>
    <property type="project" value="InterPro"/>
</dbReference>
<dbReference type="Proteomes" id="UP000244896">
    <property type="component" value="Chromosome"/>
</dbReference>
<dbReference type="OrthoDB" id="186231at2"/>
<keyword evidence="6" id="KW-1185">Reference proteome</keyword>
<reference evidence="5 6" key="1">
    <citation type="journal article" date="2018" name="Syst. Appl. Microbiol.">
        <title>Ereboglobus luteus gen. nov. sp. nov. from cockroach guts, and new insights into the oxygen relationship of the genera Opitutus and Didymococcus (Verrucomicrobia: Opitutaceae).</title>
        <authorList>
            <person name="Tegtmeier D."/>
            <person name="Belitz A."/>
            <person name="Radek R."/>
            <person name="Heimerl T."/>
            <person name="Brune A."/>
        </authorList>
    </citation>
    <scope>NUCLEOTIDE SEQUENCE [LARGE SCALE GENOMIC DNA]</scope>
    <source>
        <strain evidence="5 6">Ho45</strain>
    </source>
</reference>
<keyword evidence="1" id="KW-0805">Transcription regulation</keyword>
<evidence type="ECO:0000313" key="5">
    <source>
        <dbReference type="EMBL" id="AWI09950.1"/>
    </source>
</evidence>
<keyword evidence="2" id="KW-0238">DNA-binding</keyword>
<dbReference type="Gene3D" id="1.20.120.530">
    <property type="entry name" value="GntR ligand-binding domain-like"/>
    <property type="match status" value="1"/>
</dbReference>
<dbReference type="SUPFAM" id="SSF48008">
    <property type="entry name" value="GntR ligand-binding domain-like"/>
    <property type="match status" value="1"/>
</dbReference>
<dbReference type="Pfam" id="PF12833">
    <property type="entry name" value="HTH_18"/>
    <property type="match status" value="1"/>
</dbReference>
<feature type="domain" description="HTH araC/xylS-type" evidence="4">
    <location>
        <begin position="155"/>
        <end position="254"/>
    </location>
</feature>
<evidence type="ECO:0000259" key="4">
    <source>
        <dbReference type="PROSITE" id="PS01124"/>
    </source>
</evidence>
<dbReference type="SMART" id="SM00895">
    <property type="entry name" value="FCD"/>
    <property type="match status" value="1"/>
</dbReference>
<dbReference type="SUPFAM" id="SSF46689">
    <property type="entry name" value="Homeodomain-like"/>
    <property type="match status" value="2"/>
</dbReference>
<dbReference type="InterPro" id="IPR018060">
    <property type="entry name" value="HTH_AraC"/>
</dbReference>
<sequence>MTDDELRRLSSLRSLIEGFGSRCAAVQLAGKHEQIDALHEIAKRLNKAARKRDYEGFRNADAQLHETIMEAAGVPFLREVWKIVWNGLSEFHERGFKEYVTDPRTLIGEHEYLLETIARSDAAAAEDAARCHAEANWARLAARKQKTSKGTEPFHFAEAHIAAHLHCPLRLEEVAAKIAFTSPGNLSRLFRQHYGLSFKAHLQKLRMAKAAELLASTGLPVATIARRVGYRDVSRFAQHFRRHYKMLPREWRSTTADGRAQGNTVF</sequence>
<dbReference type="EMBL" id="CP023004">
    <property type="protein sequence ID" value="AWI09950.1"/>
    <property type="molecule type" value="Genomic_DNA"/>
</dbReference>
<dbReference type="PANTHER" id="PTHR43280:SF2">
    <property type="entry name" value="HTH-TYPE TRANSCRIPTIONAL REGULATOR EXSA"/>
    <property type="match status" value="1"/>
</dbReference>
<dbReference type="GO" id="GO:0003700">
    <property type="term" value="F:DNA-binding transcription factor activity"/>
    <property type="evidence" value="ECO:0007669"/>
    <property type="project" value="InterPro"/>
</dbReference>
<evidence type="ECO:0000256" key="2">
    <source>
        <dbReference type="ARBA" id="ARBA00023125"/>
    </source>
</evidence>
<gene>
    <name evidence="5" type="ORF">CKA38_12460</name>
</gene>
<evidence type="ECO:0000256" key="3">
    <source>
        <dbReference type="ARBA" id="ARBA00023163"/>
    </source>
</evidence>
<dbReference type="InterPro" id="IPR009057">
    <property type="entry name" value="Homeodomain-like_sf"/>
</dbReference>